<dbReference type="GeneID" id="36323934"/>
<sequence length="141" mass="15051">MHREDNSLPAKTGANSSNQRESNRQSGPSPPTGGRVTQPVTTWGECATTAISTQGARACSDRPHLPACFALLPLPLNAAASLRMGPWETVHPQKQAAHLPVVLLKVSVTGWVLMGTQWGSICKPRHYVQNGLPGRLIVLSA</sequence>
<dbReference type="EMBL" id="KZ110596">
    <property type="protein sequence ID" value="OSX62886.1"/>
    <property type="molecule type" value="Genomic_DNA"/>
</dbReference>
<evidence type="ECO:0000256" key="1">
    <source>
        <dbReference type="SAM" id="MobiDB-lite"/>
    </source>
</evidence>
<dbReference type="RefSeq" id="XP_024339680.1">
    <property type="nucleotide sequence ID" value="XM_024478984.1"/>
</dbReference>
<feature type="compositionally biased region" description="Low complexity" evidence="1">
    <location>
        <begin position="15"/>
        <end position="26"/>
    </location>
</feature>
<dbReference type="Proteomes" id="UP000194127">
    <property type="component" value="Unassembled WGS sequence"/>
</dbReference>
<keyword evidence="3" id="KW-1185">Reference proteome</keyword>
<dbReference type="AlphaFoldDB" id="A0A1X6N336"/>
<name>A0A1X6N336_9APHY</name>
<accession>A0A1X6N336</accession>
<evidence type="ECO:0000313" key="3">
    <source>
        <dbReference type="Proteomes" id="UP000194127"/>
    </source>
</evidence>
<dbReference type="OrthoDB" id="10321007at2759"/>
<gene>
    <name evidence="2" type="ORF">POSPLADRAFT_1046271</name>
</gene>
<protein>
    <submittedName>
        <fullName evidence="2">Uncharacterized protein</fullName>
    </submittedName>
</protein>
<proteinExistence type="predicted"/>
<organism evidence="2 3">
    <name type="scientific">Postia placenta MAD-698-R-SB12</name>
    <dbReference type="NCBI Taxonomy" id="670580"/>
    <lineage>
        <taxon>Eukaryota</taxon>
        <taxon>Fungi</taxon>
        <taxon>Dikarya</taxon>
        <taxon>Basidiomycota</taxon>
        <taxon>Agaricomycotina</taxon>
        <taxon>Agaricomycetes</taxon>
        <taxon>Polyporales</taxon>
        <taxon>Adustoporiaceae</taxon>
        <taxon>Rhodonia</taxon>
    </lineage>
</organism>
<feature type="region of interest" description="Disordered" evidence="1">
    <location>
        <begin position="1"/>
        <end position="41"/>
    </location>
</feature>
<reference evidence="2 3" key="1">
    <citation type="submission" date="2017-04" db="EMBL/GenBank/DDBJ databases">
        <title>Genome Sequence of the Model Brown-Rot Fungus Postia placenta SB12.</title>
        <authorList>
            <consortium name="DOE Joint Genome Institute"/>
            <person name="Gaskell J."/>
            <person name="Kersten P."/>
            <person name="Larrondo L.F."/>
            <person name="Canessa P."/>
            <person name="Martinez D."/>
            <person name="Hibbett D."/>
            <person name="Schmoll M."/>
            <person name="Kubicek C.P."/>
            <person name="Martinez A.T."/>
            <person name="Yadav J."/>
            <person name="Master E."/>
            <person name="Magnuson J.K."/>
            <person name="James T."/>
            <person name="Yaver D."/>
            <person name="Berka R."/>
            <person name="Labutti K."/>
            <person name="Lipzen A."/>
            <person name="Aerts A."/>
            <person name="Barry K."/>
            <person name="Henrissat B."/>
            <person name="Blanchette R."/>
            <person name="Grigoriev I."/>
            <person name="Cullen D."/>
        </authorList>
    </citation>
    <scope>NUCLEOTIDE SEQUENCE [LARGE SCALE GENOMIC DNA]</scope>
    <source>
        <strain evidence="2 3">MAD-698-R-SB12</strain>
    </source>
</reference>
<evidence type="ECO:0000313" key="2">
    <source>
        <dbReference type="EMBL" id="OSX62886.1"/>
    </source>
</evidence>